<keyword evidence="3" id="KW-0378">Hydrolase</keyword>
<dbReference type="EMBL" id="PPXC01000007">
    <property type="protein sequence ID" value="POH73423.1"/>
    <property type="molecule type" value="Genomic_DNA"/>
</dbReference>
<keyword evidence="4" id="KW-1185">Reference proteome</keyword>
<feature type="compositionally biased region" description="Polar residues" evidence="1">
    <location>
        <begin position="60"/>
        <end position="71"/>
    </location>
</feature>
<protein>
    <submittedName>
        <fullName evidence="3">Alpha/beta hydrolase</fullName>
    </submittedName>
</protein>
<feature type="region of interest" description="Disordered" evidence="1">
    <location>
        <begin position="50"/>
        <end position="81"/>
    </location>
</feature>
<dbReference type="SUPFAM" id="SSF53474">
    <property type="entry name" value="alpha/beta-Hydrolases"/>
    <property type="match status" value="1"/>
</dbReference>
<dbReference type="Proteomes" id="UP000237061">
    <property type="component" value="Unassembled WGS sequence"/>
</dbReference>
<dbReference type="AlphaFoldDB" id="A0A2S3ZW67"/>
<dbReference type="InterPro" id="IPR029058">
    <property type="entry name" value="AB_hydrolase_fold"/>
</dbReference>
<organism evidence="3 4">
    <name type="scientific">Arthrobacter glacialis</name>
    <dbReference type="NCBI Taxonomy" id="1664"/>
    <lineage>
        <taxon>Bacteria</taxon>
        <taxon>Bacillati</taxon>
        <taxon>Actinomycetota</taxon>
        <taxon>Actinomycetes</taxon>
        <taxon>Micrococcales</taxon>
        <taxon>Micrococcaceae</taxon>
        <taxon>Arthrobacter</taxon>
    </lineage>
</organism>
<evidence type="ECO:0000256" key="1">
    <source>
        <dbReference type="SAM" id="MobiDB-lite"/>
    </source>
</evidence>
<dbReference type="InterPro" id="IPR022742">
    <property type="entry name" value="Hydrolase_4"/>
</dbReference>
<dbReference type="GO" id="GO:0016787">
    <property type="term" value="F:hydrolase activity"/>
    <property type="evidence" value="ECO:0007669"/>
    <property type="project" value="UniProtKB-KW"/>
</dbReference>
<name>A0A2S3ZW67_ARTGL</name>
<reference evidence="3 4" key="1">
    <citation type="submission" date="2018-01" db="EMBL/GenBank/DDBJ databases">
        <title>Arthrobacter sp. nov., from glaciers in China.</title>
        <authorList>
            <person name="Liu Q."/>
            <person name="Xin Y.-H."/>
        </authorList>
    </citation>
    <scope>NUCLEOTIDE SEQUENCE [LARGE SCALE GENOMIC DNA]</scope>
    <source>
        <strain evidence="3 4">HLT2-12-2</strain>
    </source>
</reference>
<dbReference type="InterPro" id="IPR051044">
    <property type="entry name" value="MAG_DAG_Lipase"/>
</dbReference>
<evidence type="ECO:0000313" key="3">
    <source>
        <dbReference type="EMBL" id="POH73423.1"/>
    </source>
</evidence>
<proteinExistence type="predicted"/>
<comment type="caution">
    <text evidence="3">The sequence shown here is derived from an EMBL/GenBank/DDBJ whole genome shotgun (WGS) entry which is preliminary data.</text>
</comment>
<sequence length="391" mass="42645">MPVLRPHCRPLCSKRRRSVRASAPRWHADILGPDYQALTLHLRARAVPSKDGNDIAATPGDSTAPAQSSPAETAEGEPVPVSYRATLVRHRPARRQGGETPSPPATKPAVLFIHGWSDYFYNTGLAEFFTGHGYSFYALDLHNHGRSLTSHELGGYVADLADYDAEILAAHAVIAQEISGSSVTSGTAGGNVPILLMGHSTGGLIATLWAHHHPGLVSHLILNSPWLEIQGGAAIRRAATPLVQLADLRPLMRMRVPERSFYWRGISDEAYGEWPVDKKLRPPHAFPVRAGWMKAILAAQQEVAAGLKLPMPVLVLLSTKSMLGPIWSDAMLRADVVLDVRSLALRTLSLGNSVTLERLEGALHEVLLSPQPVRDDGYARMERWLRGYVGQ</sequence>
<dbReference type="PANTHER" id="PTHR11614">
    <property type="entry name" value="PHOSPHOLIPASE-RELATED"/>
    <property type="match status" value="1"/>
</dbReference>
<evidence type="ECO:0000259" key="2">
    <source>
        <dbReference type="Pfam" id="PF12146"/>
    </source>
</evidence>
<dbReference type="Gene3D" id="3.40.50.1820">
    <property type="entry name" value="alpha/beta hydrolase"/>
    <property type="match status" value="1"/>
</dbReference>
<feature type="domain" description="Serine aminopeptidase S33" evidence="2">
    <location>
        <begin position="106"/>
        <end position="323"/>
    </location>
</feature>
<accession>A0A2S3ZW67</accession>
<evidence type="ECO:0000313" key="4">
    <source>
        <dbReference type="Proteomes" id="UP000237061"/>
    </source>
</evidence>
<gene>
    <name evidence="3" type="ORF">CVS27_10975</name>
</gene>
<dbReference type="Pfam" id="PF12146">
    <property type="entry name" value="Hydrolase_4"/>
    <property type="match status" value="1"/>
</dbReference>